<reference evidence="2" key="1">
    <citation type="submission" date="2017-08" db="EMBL/GenBank/DDBJ databases">
        <authorList>
            <person name="Varghese N."/>
            <person name="Submissions S."/>
        </authorList>
    </citation>
    <scope>NUCLEOTIDE SEQUENCE [LARGE SCALE GENOMIC DNA]</scope>
    <source>
        <strain evidence="2">JC23</strain>
    </source>
</reference>
<dbReference type="Proteomes" id="UP000219252">
    <property type="component" value="Unassembled WGS sequence"/>
</dbReference>
<organism evidence="1 2">
    <name type="scientific">Ureibacillus acetophenoni</name>
    <dbReference type="NCBI Taxonomy" id="614649"/>
    <lineage>
        <taxon>Bacteria</taxon>
        <taxon>Bacillati</taxon>
        <taxon>Bacillota</taxon>
        <taxon>Bacilli</taxon>
        <taxon>Bacillales</taxon>
        <taxon>Caryophanaceae</taxon>
        <taxon>Ureibacillus</taxon>
    </lineage>
</organism>
<keyword evidence="2" id="KW-1185">Reference proteome</keyword>
<evidence type="ECO:0008006" key="3">
    <source>
        <dbReference type="Google" id="ProtNLM"/>
    </source>
</evidence>
<dbReference type="InterPro" id="IPR046318">
    <property type="entry name" value="DUF5344"/>
</dbReference>
<dbReference type="Pfam" id="PF17279">
    <property type="entry name" value="DUF5344"/>
    <property type="match status" value="1"/>
</dbReference>
<dbReference type="AlphaFoldDB" id="A0A285UQT3"/>
<proteinExistence type="predicted"/>
<evidence type="ECO:0000313" key="2">
    <source>
        <dbReference type="Proteomes" id="UP000219252"/>
    </source>
</evidence>
<dbReference type="EMBL" id="OBQC01000019">
    <property type="protein sequence ID" value="SOC44192.1"/>
    <property type="molecule type" value="Genomic_DNA"/>
</dbReference>
<name>A0A285UQT3_9BACL</name>
<gene>
    <name evidence="1" type="ORF">SAMN05877842_11943</name>
</gene>
<protein>
    <recommendedName>
        <fullName evidence="3">Type VII secretion effector (TIGR04197 family)</fullName>
    </recommendedName>
</protein>
<accession>A0A285UQT3</accession>
<dbReference type="RefSeq" id="WP_097151045.1">
    <property type="nucleotide sequence ID" value="NZ_OBQC01000019.1"/>
</dbReference>
<dbReference type="OrthoDB" id="2455619at2"/>
<sequence length="100" mass="11143">MANEVKMVYEDVEEQLGVMENATSSLNPAAEPPIEGNTLDVVTKLNELALELERILTSYQTVLLNNIETTKNSVQYMREQDQRISTNISGAVSGPRRLMS</sequence>
<evidence type="ECO:0000313" key="1">
    <source>
        <dbReference type="EMBL" id="SOC44192.1"/>
    </source>
</evidence>